<sequence length="112" mass="12671">MSHITNPQRHRMKAHLPQTIATMRNRKKGLGELTSEIPRPETRLNASLHHAAKSFCFLFPFTHNPMHDYAPALKPLSESTDLLNRRLIALLRLRSVGVGLGKPDCRIETPLS</sequence>
<accession>A0ABR3NYX1</accession>
<protein>
    <submittedName>
        <fullName evidence="1">Uncharacterized protein</fullName>
    </submittedName>
</protein>
<gene>
    <name evidence="1" type="ORF">QQF64_000789</name>
</gene>
<dbReference type="Proteomes" id="UP001558613">
    <property type="component" value="Unassembled WGS sequence"/>
</dbReference>
<organism evidence="1 2">
    <name type="scientific">Cirrhinus molitorella</name>
    <name type="common">mud carp</name>
    <dbReference type="NCBI Taxonomy" id="172907"/>
    <lineage>
        <taxon>Eukaryota</taxon>
        <taxon>Metazoa</taxon>
        <taxon>Chordata</taxon>
        <taxon>Craniata</taxon>
        <taxon>Vertebrata</taxon>
        <taxon>Euteleostomi</taxon>
        <taxon>Actinopterygii</taxon>
        <taxon>Neopterygii</taxon>
        <taxon>Teleostei</taxon>
        <taxon>Ostariophysi</taxon>
        <taxon>Cypriniformes</taxon>
        <taxon>Cyprinidae</taxon>
        <taxon>Labeoninae</taxon>
        <taxon>Labeonini</taxon>
        <taxon>Cirrhinus</taxon>
    </lineage>
</organism>
<comment type="caution">
    <text evidence="1">The sequence shown here is derived from an EMBL/GenBank/DDBJ whole genome shotgun (WGS) entry which is preliminary data.</text>
</comment>
<evidence type="ECO:0000313" key="1">
    <source>
        <dbReference type="EMBL" id="KAL1281986.1"/>
    </source>
</evidence>
<keyword evidence="2" id="KW-1185">Reference proteome</keyword>
<reference evidence="1 2" key="1">
    <citation type="submission" date="2023-09" db="EMBL/GenBank/DDBJ databases">
        <authorList>
            <person name="Wang M."/>
        </authorList>
    </citation>
    <scope>NUCLEOTIDE SEQUENCE [LARGE SCALE GENOMIC DNA]</scope>
    <source>
        <strain evidence="1">GT-2023</strain>
        <tissue evidence="1">Liver</tissue>
    </source>
</reference>
<evidence type="ECO:0000313" key="2">
    <source>
        <dbReference type="Proteomes" id="UP001558613"/>
    </source>
</evidence>
<proteinExistence type="predicted"/>
<dbReference type="EMBL" id="JAYMGO010000001">
    <property type="protein sequence ID" value="KAL1281986.1"/>
    <property type="molecule type" value="Genomic_DNA"/>
</dbReference>
<name>A0ABR3NYX1_9TELE</name>